<evidence type="ECO:0000256" key="5">
    <source>
        <dbReference type="ARBA" id="ARBA00022759"/>
    </source>
</evidence>
<dbReference type="PANTHER" id="PTHR13966">
    <property type="entry name" value="ENDONUCLEASE RELATED"/>
    <property type="match status" value="1"/>
</dbReference>
<evidence type="ECO:0000256" key="7">
    <source>
        <dbReference type="PIRSR" id="PIRSR640255-1"/>
    </source>
</evidence>
<dbReference type="GO" id="GO:0046872">
    <property type="term" value="F:metal ion binding"/>
    <property type="evidence" value="ECO:0007669"/>
    <property type="project" value="UniProtKB-KW"/>
</dbReference>
<evidence type="ECO:0000313" key="13">
    <source>
        <dbReference type="Proteomes" id="UP000504634"/>
    </source>
</evidence>
<dbReference type="GO" id="GO:0005743">
    <property type="term" value="C:mitochondrial inner membrane"/>
    <property type="evidence" value="ECO:0007669"/>
    <property type="project" value="TreeGrafter"/>
</dbReference>
<keyword evidence="13" id="KW-1185">Reference proteome</keyword>
<accession>A0A6J2T779</accession>
<evidence type="ECO:0000256" key="1">
    <source>
        <dbReference type="ARBA" id="ARBA00001946"/>
    </source>
</evidence>
<dbReference type="PROSITE" id="PS01070">
    <property type="entry name" value="NUCLEASE_NON_SPEC"/>
    <property type="match status" value="1"/>
</dbReference>
<dbReference type="SUPFAM" id="SSF54060">
    <property type="entry name" value="His-Me finger endonucleases"/>
    <property type="match status" value="1"/>
</dbReference>
<dbReference type="GO" id="GO:0000014">
    <property type="term" value="F:single-stranded DNA endodeoxyribonuclease activity"/>
    <property type="evidence" value="ECO:0007669"/>
    <property type="project" value="TreeGrafter"/>
</dbReference>
<keyword evidence="5 9" id="KW-0255">Endonuclease</keyword>
<dbReference type="InterPro" id="IPR040255">
    <property type="entry name" value="Non-specific_endonuclease"/>
</dbReference>
<evidence type="ECO:0000256" key="6">
    <source>
        <dbReference type="ARBA" id="ARBA00022842"/>
    </source>
</evidence>
<dbReference type="GO" id="GO:0003676">
    <property type="term" value="F:nucleic acid binding"/>
    <property type="evidence" value="ECO:0007669"/>
    <property type="project" value="InterPro"/>
</dbReference>
<dbReference type="GO" id="GO:0005634">
    <property type="term" value="C:nucleus"/>
    <property type="evidence" value="ECO:0007669"/>
    <property type="project" value="TreeGrafter"/>
</dbReference>
<dbReference type="InterPro" id="IPR001604">
    <property type="entry name" value="Endo_G_ENPP1-like_dom"/>
</dbReference>
<evidence type="ECO:0000256" key="2">
    <source>
        <dbReference type="ARBA" id="ARBA00010052"/>
    </source>
</evidence>
<evidence type="ECO:0000256" key="9">
    <source>
        <dbReference type="RuleBase" id="RU366055"/>
    </source>
</evidence>
<keyword evidence="9" id="KW-0378">Hydrolase</keyword>
<dbReference type="SMART" id="SM00892">
    <property type="entry name" value="Endonuclease_NS"/>
    <property type="match status" value="1"/>
</dbReference>
<keyword evidence="3 9" id="KW-0540">Nuclease</keyword>
<dbReference type="AlphaFoldDB" id="A0A6J2T779"/>
<evidence type="ECO:0000256" key="3">
    <source>
        <dbReference type="ARBA" id="ARBA00022722"/>
    </source>
</evidence>
<evidence type="ECO:0000259" key="12">
    <source>
        <dbReference type="SMART" id="SM00892"/>
    </source>
</evidence>
<evidence type="ECO:0000256" key="10">
    <source>
        <dbReference type="SAM" id="SignalP"/>
    </source>
</evidence>
<feature type="domain" description="ENPP1-3/EXOG-like endonuclease/phosphodiesterase" evidence="11">
    <location>
        <begin position="124"/>
        <end position="339"/>
    </location>
</feature>
<dbReference type="InterPro" id="IPR044925">
    <property type="entry name" value="His-Me_finger_sf"/>
</dbReference>
<evidence type="ECO:0000256" key="8">
    <source>
        <dbReference type="PIRSR" id="PIRSR640255-2"/>
    </source>
</evidence>
<evidence type="ECO:0000313" key="14">
    <source>
        <dbReference type="RefSeq" id="XP_030370973.1"/>
    </source>
</evidence>
<dbReference type="Gene3D" id="3.40.570.10">
    <property type="entry name" value="Extracellular Endonuclease, subunit A"/>
    <property type="match status" value="1"/>
</dbReference>
<dbReference type="InterPro" id="IPR044929">
    <property type="entry name" value="DNA/RNA_non-sp_Endonuclease_sf"/>
</dbReference>
<protein>
    <recommendedName>
        <fullName evidence="9">Endonuclease</fullName>
        <ecNumber evidence="9">3.1.30.-</ecNumber>
    </recommendedName>
</protein>
<dbReference type="OrthoDB" id="8194122at2759"/>
<evidence type="ECO:0000256" key="4">
    <source>
        <dbReference type="ARBA" id="ARBA00022723"/>
    </source>
</evidence>
<dbReference type="PANTHER" id="PTHR13966:SF17">
    <property type="entry name" value="ENDONUCLEASE-RELATED"/>
    <property type="match status" value="1"/>
</dbReference>
<reference evidence="14" key="1">
    <citation type="submission" date="2025-08" db="UniProtKB">
        <authorList>
            <consortium name="RefSeq"/>
        </authorList>
    </citation>
    <scope>IDENTIFICATION</scope>
    <source>
        <strain evidence="14">11010-0011.00</strain>
        <tissue evidence="14">Whole body</tissue>
    </source>
</reference>
<name>A0A6J2T779_DROLE</name>
<organism evidence="13 14">
    <name type="scientific">Drosophila lebanonensis</name>
    <name type="common">Fruit fly</name>
    <name type="synonym">Scaptodrosophila lebanonensis</name>
    <dbReference type="NCBI Taxonomy" id="7225"/>
    <lineage>
        <taxon>Eukaryota</taxon>
        <taxon>Metazoa</taxon>
        <taxon>Ecdysozoa</taxon>
        <taxon>Arthropoda</taxon>
        <taxon>Hexapoda</taxon>
        <taxon>Insecta</taxon>
        <taxon>Pterygota</taxon>
        <taxon>Neoptera</taxon>
        <taxon>Endopterygota</taxon>
        <taxon>Diptera</taxon>
        <taxon>Brachycera</taxon>
        <taxon>Muscomorpha</taxon>
        <taxon>Ephydroidea</taxon>
        <taxon>Drosophilidae</taxon>
        <taxon>Scaptodrosophila</taxon>
    </lineage>
</organism>
<gene>
    <name evidence="14" type="primary">LOC115621457</name>
</gene>
<dbReference type="InterPro" id="IPR018524">
    <property type="entry name" value="DNA/RNA_endonuclease_AS"/>
</dbReference>
<dbReference type="GO" id="GO:0004521">
    <property type="term" value="F:RNA endonuclease activity"/>
    <property type="evidence" value="ECO:0007669"/>
    <property type="project" value="TreeGrafter"/>
</dbReference>
<dbReference type="Pfam" id="PF01223">
    <property type="entry name" value="Endonuclease_NS"/>
    <property type="match status" value="1"/>
</dbReference>
<evidence type="ECO:0000259" key="11">
    <source>
        <dbReference type="SMART" id="SM00477"/>
    </source>
</evidence>
<dbReference type="SMART" id="SM00477">
    <property type="entry name" value="NUC"/>
    <property type="match status" value="1"/>
</dbReference>
<feature type="chain" id="PRO_5027106370" description="Endonuclease" evidence="10">
    <location>
        <begin position="22"/>
        <end position="362"/>
    </location>
</feature>
<proteinExistence type="inferred from homology"/>
<feature type="domain" description="DNA/RNA non-specific endonuclease/pyrophosphatase/phosphodiesterase" evidence="12">
    <location>
        <begin position="120"/>
        <end position="350"/>
    </location>
</feature>
<dbReference type="InterPro" id="IPR020821">
    <property type="entry name" value="ENPP1-3/EXOG-like_nuc-like"/>
</dbReference>
<dbReference type="Proteomes" id="UP000504634">
    <property type="component" value="Unplaced"/>
</dbReference>
<keyword evidence="4 8" id="KW-0479">Metal-binding</keyword>
<dbReference type="EC" id="3.1.30.-" evidence="9"/>
<keyword evidence="10" id="KW-0732">Signal</keyword>
<feature type="signal peptide" evidence="10">
    <location>
        <begin position="1"/>
        <end position="21"/>
    </location>
</feature>
<keyword evidence="6" id="KW-0460">Magnesium</keyword>
<feature type="binding site" evidence="8">
    <location>
        <position position="232"/>
    </location>
    <ligand>
        <name>Mg(2+)</name>
        <dbReference type="ChEBI" id="CHEBI:18420"/>
        <note>catalytic</note>
    </ligand>
</feature>
<comment type="cofactor">
    <cofactor evidence="1 9">
        <name>Mg(2+)</name>
        <dbReference type="ChEBI" id="CHEBI:18420"/>
    </cofactor>
</comment>
<dbReference type="RefSeq" id="XP_030370973.1">
    <property type="nucleotide sequence ID" value="XM_030515113.1"/>
</dbReference>
<dbReference type="GO" id="GO:0006309">
    <property type="term" value="P:apoptotic DNA fragmentation"/>
    <property type="evidence" value="ECO:0007669"/>
    <property type="project" value="TreeGrafter"/>
</dbReference>
<comment type="similarity">
    <text evidence="2 9">Belongs to the DNA/RNA non-specific endonuclease family.</text>
</comment>
<dbReference type="GeneID" id="115621457"/>
<feature type="active site" description="Proton acceptor" evidence="7">
    <location>
        <position position="202"/>
    </location>
</feature>
<sequence>MRSIWLCVLLNLFTVLGYAQADCQLSADQISQTNRIFAFRVGNQYYPLRLDVVRVDQTLDMICDAKNVVQTKCQANGNFTLSLPMVDCNKPVRASVEAIPDRSCPHTMYRVGHDLGDEGFLDVYRSCYDVSNATAHYTIHVIYPYKLNANRPGQGFTTDGVITGATAATFEAKSIYARFKELFGSDQTYIKSARDQVFDRGHLAPSADYVFEQNMRQTFKYINVVAKFRTINRSNWKTIENWVRNLLTDGGYEALQVCTGGLDVLQLPSSNGQLKSVYLGPGRVNPVPKWLFKIVSDGEESLYAILTYNNVHNSSAPLPPHCQRVQCPQTLAVQDTKEAGFTFCCEPNSFINKNVPHLAGVC</sequence>